<keyword evidence="1 6" id="KW-0963">Cytoplasm</keyword>
<dbReference type="PANTHER" id="PTHR35800">
    <property type="entry name" value="PROTEIN JAG"/>
    <property type="match status" value="1"/>
</dbReference>
<comment type="similarity">
    <text evidence="6">Belongs to the KhpB RNA-binding protein family.</text>
</comment>
<dbReference type="Gene3D" id="3.30.300.20">
    <property type="match status" value="1"/>
</dbReference>
<dbReference type="PANTHER" id="PTHR35800:SF1">
    <property type="entry name" value="RNA-BINDING PROTEIN KHPB"/>
    <property type="match status" value="1"/>
</dbReference>
<comment type="function">
    <text evidence="6">A probable RNA chaperone. Forms a complex with KhpA which binds to cellular RNA and controls its expression. Plays a role in peptidoglycan (PG) homeostasis and cell length regulation.</text>
</comment>
<dbReference type="GO" id="GO:0071555">
    <property type="term" value="P:cell wall organization"/>
    <property type="evidence" value="ECO:0007669"/>
    <property type="project" value="UniProtKB-KW"/>
</dbReference>
<evidence type="ECO:0000313" key="9">
    <source>
        <dbReference type="EMBL" id="SCJ76336.1"/>
    </source>
</evidence>
<feature type="region of interest" description="Disordered" evidence="7">
    <location>
        <begin position="58"/>
        <end position="103"/>
    </location>
</feature>
<evidence type="ECO:0000256" key="1">
    <source>
        <dbReference type="ARBA" id="ARBA00022490"/>
    </source>
</evidence>
<keyword evidence="5 6" id="KW-0961">Cell wall biogenesis/degradation</keyword>
<feature type="region of interest" description="Disordered" evidence="7">
    <location>
        <begin position="233"/>
        <end position="313"/>
    </location>
</feature>
<dbReference type="GO" id="GO:0008360">
    <property type="term" value="P:regulation of cell shape"/>
    <property type="evidence" value="ECO:0007669"/>
    <property type="project" value="UniProtKB-KW"/>
</dbReference>
<accession>A0A1C6J2T1</accession>
<keyword evidence="2 6" id="KW-0694">RNA-binding</keyword>
<dbReference type="SMART" id="SM01245">
    <property type="entry name" value="Jag_N"/>
    <property type="match status" value="1"/>
</dbReference>
<dbReference type="InterPro" id="IPR032782">
    <property type="entry name" value="KhpB_N"/>
</dbReference>
<feature type="domain" description="R3H" evidence="8">
    <location>
        <begin position="188"/>
        <end position="254"/>
    </location>
</feature>
<gene>
    <name evidence="6" type="primary">khpB</name>
    <name evidence="6" type="synonym">eloR</name>
    <name evidence="9" type="ORF">SAMEA3545359_01870</name>
</gene>
<comment type="domain">
    <text evidence="6">Has an N-terminal Jag-N domain and 2 RNA-binding domains (KH and R3H).</text>
</comment>
<dbReference type="EMBL" id="FMHG01000001">
    <property type="protein sequence ID" value="SCJ76336.1"/>
    <property type="molecule type" value="Genomic_DNA"/>
</dbReference>
<dbReference type="InterPro" id="IPR001374">
    <property type="entry name" value="R3H_dom"/>
</dbReference>
<feature type="compositionally biased region" description="Basic and acidic residues" evidence="7">
    <location>
        <begin position="256"/>
        <end position="268"/>
    </location>
</feature>
<dbReference type="PROSITE" id="PS51061">
    <property type="entry name" value="R3H"/>
    <property type="match status" value="1"/>
</dbReference>
<dbReference type="InterPro" id="IPR015946">
    <property type="entry name" value="KH_dom-like_a/b"/>
</dbReference>
<dbReference type="InterPro" id="IPR038247">
    <property type="entry name" value="Jag_N_dom_sf"/>
</dbReference>
<evidence type="ECO:0000256" key="3">
    <source>
        <dbReference type="ARBA" id="ARBA00022960"/>
    </source>
</evidence>
<evidence type="ECO:0000256" key="7">
    <source>
        <dbReference type="SAM" id="MobiDB-lite"/>
    </source>
</evidence>
<dbReference type="Pfam" id="PF13083">
    <property type="entry name" value="KH_KhpA-B"/>
    <property type="match status" value="1"/>
</dbReference>
<evidence type="ECO:0000256" key="6">
    <source>
        <dbReference type="HAMAP-Rule" id="MF_00867"/>
    </source>
</evidence>
<feature type="region of interest" description="Jag_N domain" evidence="6">
    <location>
        <begin position="5"/>
        <end position="55"/>
    </location>
</feature>
<dbReference type="NCBIfam" id="NF041568">
    <property type="entry name" value="Jag_EloR"/>
    <property type="match status" value="1"/>
</dbReference>
<feature type="compositionally biased region" description="Basic and acidic residues" evidence="7">
    <location>
        <begin position="278"/>
        <end position="289"/>
    </location>
</feature>
<dbReference type="Gene3D" id="3.30.30.80">
    <property type="entry name" value="probable RNA-binding protein from clostridium symbiosum atcc 14940"/>
    <property type="match status" value="1"/>
</dbReference>
<evidence type="ECO:0000256" key="2">
    <source>
        <dbReference type="ARBA" id="ARBA00022884"/>
    </source>
</evidence>
<dbReference type="InterPro" id="IPR039247">
    <property type="entry name" value="KhpB"/>
</dbReference>
<keyword evidence="4 6" id="KW-0143">Chaperone</keyword>
<organism evidence="9">
    <name type="scientific">uncultured Anaerotruncus sp</name>
    <dbReference type="NCBI Taxonomy" id="905011"/>
    <lineage>
        <taxon>Bacteria</taxon>
        <taxon>Bacillati</taxon>
        <taxon>Bacillota</taxon>
        <taxon>Clostridia</taxon>
        <taxon>Eubacteriales</taxon>
        <taxon>Oscillospiraceae</taxon>
        <taxon>Anaerotruncus</taxon>
        <taxon>environmental samples</taxon>
    </lineage>
</organism>
<dbReference type="InterPro" id="IPR038008">
    <property type="entry name" value="Jag_KH"/>
</dbReference>
<proteinExistence type="inferred from homology"/>
<name>A0A1C6J2T1_9FIRM</name>
<dbReference type="GO" id="GO:0005737">
    <property type="term" value="C:cytoplasm"/>
    <property type="evidence" value="ECO:0007669"/>
    <property type="project" value="UniProtKB-SubCell"/>
</dbReference>
<dbReference type="Gene3D" id="3.30.1370.50">
    <property type="entry name" value="R3H-like domain"/>
    <property type="match status" value="1"/>
</dbReference>
<dbReference type="AlphaFoldDB" id="A0A1C6J2T1"/>
<evidence type="ECO:0000259" key="8">
    <source>
        <dbReference type="PROSITE" id="PS51061"/>
    </source>
</evidence>
<dbReference type="InterPro" id="IPR034079">
    <property type="entry name" value="R3H_KhpB"/>
</dbReference>
<comment type="subcellular location">
    <subcellularLocation>
        <location evidence="6">Cytoplasm</location>
    </subcellularLocation>
</comment>
<dbReference type="CDD" id="cd02414">
    <property type="entry name" value="KH-II_Jag"/>
    <property type="match status" value="1"/>
</dbReference>
<evidence type="ECO:0000256" key="5">
    <source>
        <dbReference type="ARBA" id="ARBA00023316"/>
    </source>
</evidence>
<dbReference type="InterPro" id="IPR036867">
    <property type="entry name" value="R3H_dom_sf"/>
</dbReference>
<keyword evidence="3 6" id="KW-0133">Cell shape</keyword>
<dbReference type="SMART" id="SM00393">
    <property type="entry name" value="R3H"/>
    <property type="match status" value="1"/>
</dbReference>
<dbReference type="SUPFAM" id="SSF82708">
    <property type="entry name" value="R3H domain"/>
    <property type="match status" value="1"/>
</dbReference>
<dbReference type="Pfam" id="PF14804">
    <property type="entry name" value="Jag_N"/>
    <property type="match status" value="1"/>
</dbReference>
<protein>
    <recommendedName>
        <fullName evidence="6">RNA-binding protein KhpB</fullName>
    </recommendedName>
    <alternativeName>
        <fullName evidence="6">RNA-binding protein EloR</fullName>
    </alternativeName>
</protein>
<dbReference type="CDD" id="cd02644">
    <property type="entry name" value="R3H_jag"/>
    <property type="match status" value="1"/>
</dbReference>
<sequence>MRETIKTAGTVEQAIRLGCEELGLEKDEVLIEVLEMPQKRLFGLLGSTPAKVRVYIEEPGDGQPAPAPAAAIAPAAKEQSAPTAAGEQEQPAPERDPAEVEANRQHKAQIACDYIARLLEKMQIEDVSIEQQLCDSNLTLNLKGGSVGMLIGRRGETLDAIQYLTGLCCNKGGGDYLKVTVDSGDYREKRRQTLEALAKKIAASAVKSGRSTTLEPMNPYERRIIHSAVQTVEGATSRSVGEDPYRKVVISSQNPRKPDRPERRDRRSGSRGRGPRPPRREFSSRDHVLPQDSSQKPVTAAPKSDLDDADIDLPLYGKIDL</sequence>
<dbReference type="GO" id="GO:0003723">
    <property type="term" value="F:RNA binding"/>
    <property type="evidence" value="ECO:0007669"/>
    <property type="project" value="UniProtKB-UniRule"/>
</dbReference>
<dbReference type="GO" id="GO:0009252">
    <property type="term" value="P:peptidoglycan biosynthetic process"/>
    <property type="evidence" value="ECO:0007669"/>
    <property type="project" value="UniProtKB-UniRule"/>
</dbReference>
<dbReference type="Pfam" id="PF01424">
    <property type="entry name" value="R3H"/>
    <property type="match status" value="1"/>
</dbReference>
<evidence type="ECO:0000256" key="4">
    <source>
        <dbReference type="ARBA" id="ARBA00023186"/>
    </source>
</evidence>
<dbReference type="HAMAP" id="MF_00867">
    <property type="entry name" value="KhpB"/>
    <property type="match status" value="1"/>
</dbReference>
<comment type="subunit">
    <text evidence="6">Forms a complex with KhpA.</text>
</comment>
<feature type="compositionally biased region" description="Basic and acidic residues" evidence="7">
    <location>
        <begin position="92"/>
        <end position="103"/>
    </location>
</feature>
<reference evidence="9" key="1">
    <citation type="submission" date="2015-09" db="EMBL/GenBank/DDBJ databases">
        <authorList>
            <consortium name="Pathogen Informatics"/>
        </authorList>
    </citation>
    <scope>NUCLEOTIDE SEQUENCE</scope>
    <source>
        <strain evidence="9">2789STDY5834896</strain>
    </source>
</reference>